<reference evidence="1" key="1">
    <citation type="submission" date="2019-10" db="EMBL/GenBank/DDBJ databases">
        <title>Conservation and host-specific expression of non-tandemly repeated heterogenous ribosome RNA gene in arbuscular mycorrhizal fungi.</title>
        <authorList>
            <person name="Maeda T."/>
            <person name="Kobayashi Y."/>
            <person name="Nakagawa T."/>
            <person name="Ezawa T."/>
            <person name="Yamaguchi K."/>
            <person name="Bino T."/>
            <person name="Nishimoto Y."/>
            <person name="Shigenobu S."/>
            <person name="Kawaguchi M."/>
        </authorList>
    </citation>
    <scope>NUCLEOTIDE SEQUENCE</scope>
    <source>
        <strain evidence="1">HR1</strain>
    </source>
</reference>
<dbReference type="OrthoDB" id="655030at2759"/>
<dbReference type="EMBL" id="BLAL01000068">
    <property type="protein sequence ID" value="GES83256.1"/>
    <property type="molecule type" value="Genomic_DNA"/>
</dbReference>
<proteinExistence type="predicted"/>
<evidence type="ECO:0000313" key="2">
    <source>
        <dbReference type="Proteomes" id="UP000615446"/>
    </source>
</evidence>
<name>A0A8H3QKZ5_9GLOM</name>
<organism evidence="1 2">
    <name type="scientific">Rhizophagus clarus</name>
    <dbReference type="NCBI Taxonomy" id="94130"/>
    <lineage>
        <taxon>Eukaryota</taxon>
        <taxon>Fungi</taxon>
        <taxon>Fungi incertae sedis</taxon>
        <taxon>Mucoromycota</taxon>
        <taxon>Glomeromycotina</taxon>
        <taxon>Glomeromycetes</taxon>
        <taxon>Glomerales</taxon>
        <taxon>Glomeraceae</taxon>
        <taxon>Rhizophagus</taxon>
    </lineage>
</organism>
<evidence type="ECO:0000313" key="1">
    <source>
        <dbReference type="EMBL" id="GES83256.1"/>
    </source>
</evidence>
<accession>A0A8H3QKZ5</accession>
<comment type="caution">
    <text evidence="1">The sequence shown here is derived from an EMBL/GenBank/DDBJ whole genome shotgun (WGS) entry which is preliminary data.</text>
</comment>
<dbReference type="AlphaFoldDB" id="A0A8H3QKZ5"/>
<gene>
    <name evidence="1" type="ORF">RCL2_001041600</name>
</gene>
<protein>
    <submittedName>
        <fullName evidence="1">Uncharacterized protein</fullName>
    </submittedName>
</protein>
<dbReference type="Proteomes" id="UP000615446">
    <property type="component" value="Unassembled WGS sequence"/>
</dbReference>
<sequence length="108" mass="12351">MESTWLSCRKSSIKPPYKQVKDVYGTTNNLAVGILIVINSGMFYQRMSSTLGKKCVRYEEIKESVLVFFEDRTKEFDGILIGSDEQNKYSPDRLIELCGNALFQRILG</sequence>